<feature type="transmembrane region" description="Helical" evidence="1">
    <location>
        <begin position="161"/>
        <end position="184"/>
    </location>
</feature>
<proteinExistence type="predicted"/>
<evidence type="ECO:0000256" key="1">
    <source>
        <dbReference type="SAM" id="Phobius"/>
    </source>
</evidence>
<protein>
    <submittedName>
        <fullName evidence="2">Uncharacterized protein</fullName>
    </submittedName>
</protein>
<sequence length="223" mass="25550">MLHSAIIGIVMNRVPIPRQLPERNQVIVRELNFGLELGSNLNTTPARFQVVRSLCISSFTISRLSHIFPPSLSSVPFECRRSPVHHHLLLVGFQQFMKLFMSTVKHVRPGVILYSNFDILGGCWFGINFRICLTRLMSGWISSVFFGVSTIKSRIFNDFSYFVNSFGFTVMYFVSNLFFYNIFFAPFTLVNRIGCLILPLDKSTDGNVTSVFMLIILKRFLLN</sequence>
<accession>A0A8D8WNL2</accession>
<evidence type="ECO:0000313" key="2">
    <source>
        <dbReference type="EMBL" id="CAG6665463.1"/>
    </source>
</evidence>
<reference evidence="2" key="1">
    <citation type="submission" date="2021-05" db="EMBL/GenBank/DDBJ databases">
        <authorList>
            <person name="Alioto T."/>
            <person name="Alioto T."/>
            <person name="Gomez Garrido J."/>
        </authorList>
    </citation>
    <scope>NUCLEOTIDE SEQUENCE</scope>
</reference>
<keyword evidence="1" id="KW-0812">Transmembrane</keyword>
<name>A0A8D8WNL2_9HEMI</name>
<keyword evidence="1" id="KW-0472">Membrane</keyword>
<dbReference type="AlphaFoldDB" id="A0A8D8WNL2"/>
<keyword evidence="1" id="KW-1133">Transmembrane helix</keyword>
<dbReference type="EMBL" id="HBUF01210727">
    <property type="protein sequence ID" value="CAG6665463.1"/>
    <property type="molecule type" value="Transcribed_RNA"/>
</dbReference>
<organism evidence="2">
    <name type="scientific">Cacopsylla melanoneura</name>
    <dbReference type="NCBI Taxonomy" id="428564"/>
    <lineage>
        <taxon>Eukaryota</taxon>
        <taxon>Metazoa</taxon>
        <taxon>Ecdysozoa</taxon>
        <taxon>Arthropoda</taxon>
        <taxon>Hexapoda</taxon>
        <taxon>Insecta</taxon>
        <taxon>Pterygota</taxon>
        <taxon>Neoptera</taxon>
        <taxon>Paraneoptera</taxon>
        <taxon>Hemiptera</taxon>
        <taxon>Sternorrhyncha</taxon>
        <taxon>Psylloidea</taxon>
        <taxon>Psyllidae</taxon>
        <taxon>Psyllinae</taxon>
        <taxon>Cacopsylla</taxon>
    </lineage>
</organism>